<sequence length="70" mass="7834">MRVPPSSPFLSNTAYISRMMHTPTVPRFQPAILILDVSHDIGISDIPLNPFSKGGRLYLKNSPLEEDRVV</sequence>
<dbReference type="EMBL" id="BSDR01000001">
    <property type="protein sequence ID" value="GLI35965.1"/>
    <property type="molecule type" value="Genomic_DNA"/>
</dbReference>
<evidence type="ECO:0000313" key="1">
    <source>
        <dbReference type="EMBL" id="GLI35965.1"/>
    </source>
</evidence>
<reference evidence="1" key="1">
    <citation type="submission" date="2022-12" db="EMBL/GenBank/DDBJ databases">
        <title>Reference genome sequencing for broad-spectrum identification of bacterial and archaeal isolates by mass spectrometry.</title>
        <authorList>
            <person name="Sekiguchi Y."/>
            <person name="Tourlousse D.M."/>
        </authorList>
    </citation>
    <scope>NUCLEOTIDE SEQUENCE</scope>
    <source>
        <strain evidence="1">ASRB1</strain>
    </source>
</reference>
<organism evidence="1 2">
    <name type="scientific">Desulforhabdus amnigena</name>
    <dbReference type="NCBI Taxonomy" id="40218"/>
    <lineage>
        <taxon>Bacteria</taxon>
        <taxon>Pseudomonadati</taxon>
        <taxon>Thermodesulfobacteriota</taxon>
        <taxon>Syntrophobacteria</taxon>
        <taxon>Syntrophobacterales</taxon>
        <taxon>Syntrophobacteraceae</taxon>
        <taxon>Desulforhabdus</taxon>
    </lineage>
</organism>
<evidence type="ECO:0000313" key="2">
    <source>
        <dbReference type="Proteomes" id="UP001144372"/>
    </source>
</evidence>
<gene>
    <name evidence="1" type="ORF">DAMNIGENAA_33980</name>
</gene>
<name>A0A9W6FW40_9BACT</name>
<accession>A0A9W6FW40</accession>
<protein>
    <submittedName>
        <fullName evidence="1">Uncharacterized protein</fullName>
    </submittedName>
</protein>
<comment type="caution">
    <text evidence="1">The sequence shown here is derived from an EMBL/GenBank/DDBJ whole genome shotgun (WGS) entry which is preliminary data.</text>
</comment>
<keyword evidence="2" id="KW-1185">Reference proteome</keyword>
<proteinExistence type="predicted"/>
<dbReference type="AlphaFoldDB" id="A0A9W6FW40"/>
<dbReference type="Proteomes" id="UP001144372">
    <property type="component" value="Unassembled WGS sequence"/>
</dbReference>